<keyword evidence="1 3" id="KW-0963">Cytoplasm</keyword>
<protein>
    <recommendedName>
        <fullName evidence="3">Ribosome modulation factor</fullName>
        <shortName evidence="3">RMF</shortName>
    </recommendedName>
</protein>
<evidence type="ECO:0000313" key="5">
    <source>
        <dbReference type="Proteomes" id="UP001069090"/>
    </source>
</evidence>
<dbReference type="EMBL" id="JAPTGG010000006">
    <property type="protein sequence ID" value="MCZ0865322.1"/>
    <property type="molecule type" value="Genomic_DNA"/>
</dbReference>
<comment type="similarity">
    <text evidence="3">Belongs to the ribosome modulation factor family.</text>
</comment>
<name>A0A9J6RLR6_9GAMM</name>
<reference evidence="4 5" key="1">
    <citation type="submission" date="2022-12" db="EMBL/GenBank/DDBJ databases">
        <title>Dasania phycosphaerae sp. nov., isolated from particulate material of the south coast of Korea.</title>
        <authorList>
            <person name="Jiang Y."/>
        </authorList>
    </citation>
    <scope>NUCLEOTIDE SEQUENCE [LARGE SCALE GENOMIC DNA]</scope>
    <source>
        <strain evidence="4 5">GY-19</strain>
    </source>
</reference>
<sequence length="67" mass="7948">MRRQKRDQSERAFQKGYMAGVNGKNKEQCPHEQEAIRQQWLTGWREGRTDQWDGYTGVSGLHKVEIR</sequence>
<dbReference type="Pfam" id="PF04957">
    <property type="entry name" value="RMF"/>
    <property type="match status" value="1"/>
</dbReference>
<dbReference type="InterPro" id="IPR007040">
    <property type="entry name" value="Ribosome_modulation_factor"/>
</dbReference>
<comment type="function">
    <text evidence="3">During stationary phase, converts 70S ribosomes to an inactive dimeric form (100S ribosomes).</text>
</comment>
<gene>
    <name evidence="3 4" type="primary">rmf</name>
    <name evidence="4" type="ORF">O0V09_08930</name>
</gene>
<dbReference type="InterPro" id="IPR023200">
    <property type="entry name" value="RMF_sf"/>
</dbReference>
<comment type="subcellular location">
    <subcellularLocation>
        <location evidence="3">Cytoplasm</location>
    </subcellularLocation>
</comment>
<evidence type="ECO:0000256" key="3">
    <source>
        <dbReference type="HAMAP-Rule" id="MF_00919"/>
    </source>
</evidence>
<keyword evidence="5" id="KW-1185">Reference proteome</keyword>
<accession>A0A9J6RLR6</accession>
<dbReference type="NCBIfam" id="NF041886">
    <property type="entry name" value="Rmf_CrpP_fam"/>
    <property type="match status" value="1"/>
</dbReference>
<dbReference type="Gene3D" id="1.10.10.620">
    <property type="entry name" value="ribosome modulation factor like domain"/>
    <property type="match status" value="1"/>
</dbReference>
<keyword evidence="2 3" id="KW-0810">Translation regulation</keyword>
<evidence type="ECO:0000313" key="4">
    <source>
        <dbReference type="EMBL" id="MCZ0865322.1"/>
    </source>
</evidence>
<dbReference type="AlphaFoldDB" id="A0A9J6RLR6"/>
<dbReference type="GO" id="GO:0005737">
    <property type="term" value="C:cytoplasm"/>
    <property type="evidence" value="ECO:0007669"/>
    <property type="project" value="UniProtKB-SubCell"/>
</dbReference>
<dbReference type="NCBIfam" id="NF011162">
    <property type="entry name" value="PRK14563.1"/>
    <property type="match status" value="1"/>
</dbReference>
<dbReference type="RefSeq" id="WP_258331469.1">
    <property type="nucleotide sequence ID" value="NZ_JAPTGG010000006.1"/>
</dbReference>
<dbReference type="GO" id="GO:0006417">
    <property type="term" value="P:regulation of translation"/>
    <property type="evidence" value="ECO:0007669"/>
    <property type="project" value="UniProtKB-UniRule"/>
</dbReference>
<dbReference type="HAMAP" id="MF_00919">
    <property type="entry name" value="RMF"/>
    <property type="match status" value="1"/>
</dbReference>
<proteinExistence type="inferred from homology"/>
<organism evidence="4 5">
    <name type="scientific">Dasania phycosphaerae</name>
    <dbReference type="NCBI Taxonomy" id="2950436"/>
    <lineage>
        <taxon>Bacteria</taxon>
        <taxon>Pseudomonadati</taxon>
        <taxon>Pseudomonadota</taxon>
        <taxon>Gammaproteobacteria</taxon>
        <taxon>Cellvibrionales</taxon>
        <taxon>Spongiibacteraceae</taxon>
        <taxon>Dasania</taxon>
    </lineage>
</organism>
<comment type="caution">
    <text evidence="4">The sequence shown here is derived from an EMBL/GenBank/DDBJ whole genome shotgun (WGS) entry which is preliminary data.</text>
</comment>
<dbReference type="Proteomes" id="UP001069090">
    <property type="component" value="Unassembled WGS sequence"/>
</dbReference>
<evidence type="ECO:0000256" key="1">
    <source>
        <dbReference type="ARBA" id="ARBA00022490"/>
    </source>
</evidence>
<evidence type="ECO:0000256" key="2">
    <source>
        <dbReference type="ARBA" id="ARBA00022845"/>
    </source>
</evidence>